<comment type="similarity">
    <text evidence="4">Belongs to the RLP family.</text>
</comment>
<evidence type="ECO:0000256" key="3">
    <source>
        <dbReference type="ARBA" id="ARBA00008684"/>
    </source>
</evidence>
<evidence type="ECO:0000256" key="17">
    <source>
        <dbReference type="ARBA" id="ARBA00022989"/>
    </source>
</evidence>
<keyword evidence="9" id="KW-0433">Leucine-rich repeat</keyword>
<keyword evidence="16" id="KW-0067">ATP-binding</keyword>
<evidence type="ECO:0000256" key="24">
    <source>
        <dbReference type="SAM" id="SignalP"/>
    </source>
</evidence>
<dbReference type="GO" id="GO:0005524">
    <property type="term" value="F:ATP binding"/>
    <property type="evidence" value="ECO:0007669"/>
    <property type="project" value="UniProtKB-KW"/>
</dbReference>
<evidence type="ECO:0000256" key="18">
    <source>
        <dbReference type="ARBA" id="ARBA00023136"/>
    </source>
</evidence>
<dbReference type="SMART" id="SM00220">
    <property type="entry name" value="S_TKc"/>
    <property type="match status" value="1"/>
</dbReference>
<dbReference type="Gene3D" id="3.80.10.10">
    <property type="entry name" value="Ribonuclease Inhibitor"/>
    <property type="match status" value="3"/>
</dbReference>
<evidence type="ECO:0000259" key="25">
    <source>
        <dbReference type="PROSITE" id="PS50011"/>
    </source>
</evidence>
<keyword evidence="8" id="KW-0597">Phosphoprotein</keyword>
<dbReference type="PROSITE" id="PS00108">
    <property type="entry name" value="PROTEIN_KINASE_ST"/>
    <property type="match status" value="1"/>
</dbReference>
<dbReference type="Pfam" id="PF00560">
    <property type="entry name" value="LRR_1"/>
    <property type="match status" value="9"/>
</dbReference>
<keyword evidence="17 23" id="KW-1133">Transmembrane helix</keyword>
<dbReference type="Proteomes" id="UP000515121">
    <property type="component" value="Unplaced"/>
</dbReference>
<dbReference type="SUPFAM" id="SSF56112">
    <property type="entry name" value="Protein kinase-like (PK-like)"/>
    <property type="match status" value="1"/>
</dbReference>
<evidence type="ECO:0000256" key="4">
    <source>
        <dbReference type="ARBA" id="ARBA00009592"/>
    </source>
</evidence>
<evidence type="ECO:0000256" key="5">
    <source>
        <dbReference type="ARBA" id="ARBA00012513"/>
    </source>
</evidence>
<evidence type="ECO:0000256" key="11">
    <source>
        <dbReference type="ARBA" id="ARBA00022692"/>
    </source>
</evidence>
<keyword evidence="18 23" id="KW-0472">Membrane</keyword>
<reference evidence="27" key="1">
    <citation type="submission" date="2025-08" db="UniProtKB">
        <authorList>
            <consortium name="RefSeq"/>
        </authorList>
    </citation>
    <scope>IDENTIFICATION</scope>
    <source>
        <tissue evidence="27">Fruit stalk</tissue>
    </source>
</reference>
<organism evidence="26 27">
    <name type="scientific">Durio zibethinus</name>
    <name type="common">Durian</name>
    <dbReference type="NCBI Taxonomy" id="66656"/>
    <lineage>
        <taxon>Eukaryota</taxon>
        <taxon>Viridiplantae</taxon>
        <taxon>Streptophyta</taxon>
        <taxon>Embryophyta</taxon>
        <taxon>Tracheophyta</taxon>
        <taxon>Spermatophyta</taxon>
        <taxon>Magnoliopsida</taxon>
        <taxon>eudicotyledons</taxon>
        <taxon>Gunneridae</taxon>
        <taxon>Pentapetalae</taxon>
        <taxon>rosids</taxon>
        <taxon>malvids</taxon>
        <taxon>Malvales</taxon>
        <taxon>Malvaceae</taxon>
        <taxon>Helicteroideae</taxon>
        <taxon>Durio</taxon>
    </lineage>
</organism>
<evidence type="ECO:0000256" key="10">
    <source>
        <dbReference type="ARBA" id="ARBA00022679"/>
    </source>
</evidence>
<accession>A0A6P5X5U4</accession>
<evidence type="ECO:0000256" key="20">
    <source>
        <dbReference type="ARBA" id="ARBA00023180"/>
    </source>
</evidence>
<dbReference type="InterPro" id="IPR001245">
    <property type="entry name" value="Ser-Thr/Tyr_kinase_cat_dom"/>
</dbReference>
<dbReference type="PROSITE" id="PS50011">
    <property type="entry name" value="PROTEIN_KINASE_DOM"/>
    <property type="match status" value="1"/>
</dbReference>
<dbReference type="InterPro" id="IPR051716">
    <property type="entry name" value="Plant_RL_S/T_kinase"/>
</dbReference>
<dbReference type="InterPro" id="IPR008271">
    <property type="entry name" value="Ser/Thr_kinase_AS"/>
</dbReference>
<dbReference type="PANTHER" id="PTHR48053:SF151">
    <property type="entry name" value="OS02G0216000 PROTEIN"/>
    <property type="match status" value="1"/>
</dbReference>
<dbReference type="SUPFAM" id="SSF52058">
    <property type="entry name" value="L domain-like"/>
    <property type="match status" value="1"/>
</dbReference>
<dbReference type="SMART" id="SM00369">
    <property type="entry name" value="LRR_TYP"/>
    <property type="match status" value="7"/>
</dbReference>
<evidence type="ECO:0000256" key="15">
    <source>
        <dbReference type="ARBA" id="ARBA00022777"/>
    </source>
</evidence>
<dbReference type="GO" id="GO:0005886">
    <property type="term" value="C:plasma membrane"/>
    <property type="evidence" value="ECO:0007669"/>
    <property type="project" value="UniProtKB-SubCell"/>
</dbReference>
<keyword evidence="14" id="KW-0547">Nucleotide-binding</keyword>
<dbReference type="GeneID" id="111280636"/>
<evidence type="ECO:0000256" key="7">
    <source>
        <dbReference type="ARBA" id="ARBA00022527"/>
    </source>
</evidence>
<dbReference type="SUPFAM" id="SSF52047">
    <property type="entry name" value="RNI-like"/>
    <property type="match status" value="1"/>
</dbReference>
<evidence type="ECO:0000256" key="22">
    <source>
        <dbReference type="ARBA" id="ARBA00048679"/>
    </source>
</evidence>
<dbReference type="PANTHER" id="PTHR48053">
    <property type="entry name" value="LEUCINE RICH REPEAT FAMILY PROTEIN, EXPRESSED"/>
    <property type="match status" value="1"/>
</dbReference>
<evidence type="ECO:0000256" key="12">
    <source>
        <dbReference type="ARBA" id="ARBA00022729"/>
    </source>
</evidence>
<feature type="transmembrane region" description="Helical" evidence="23">
    <location>
        <begin position="602"/>
        <end position="625"/>
    </location>
</feature>
<evidence type="ECO:0000256" key="2">
    <source>
        <dbReference type="ARBA" id="ARBA00004479"/>
    </source>
</evidence>
<comment type="catalytic activity">
    <reaction evidence="21">
        <text>L-threonyl-[protein] + ATP = O-phospho-L-threonyl-[protein] + ADP + H(+)</text>
        <dbReference type="Rhea" id="RHEA:46608"/>
        <dbReference type="Rhea" id="RHEA-COMP:11060"/>
        <dbReference type="Rhea" id="RHEA-COMP:11605"/>
        <dbReference type="ChEBI" id="CHEBI:15378"/>
        <dbReference type="ChEBI" id="CHEBI:30013"/>
        <dbReference type="ChEBI" id="CHEBI:30616"/>
        <dbReference type="ChEBI" id="CHEBI:61977"/>
        <dbReference type="ChEBI" id="CHEBI:456216"/>
        <dbReference type="EC" id="2.7.11.1"/>
    </reaction>
</comment>
<evidence type="ECO:0000256" key="21">
    <source>
        <dbReference type="ARBA" id="ARBA00047899"/>
    </source>
</evidence>
<dbReference type="Gene3D" id="3.30.200.20">
    <property type="entry name" value="Phosphorylase Kinase, domain 1"/>
    <property type="match status" value="1"/>
</dbReference>
<comment type="catalytic activity">
    <reaction evidence="22">
        <text>L-seryl-[protein] + ATP = O-phospho-L-seryl-[protein] + ADP + H(+)</text>
        <dbReference type="Rhea" id="RHEA:17989"/>
        <dbReference type="Rhea" id="RHEA-COMP:9863"/>
        <dbReference type="Rhea" id="RHEA-COMP:11604"/>
        <dbReference type="ChEBI" id="CHEBI:15378"/>
        <dbReference type="ChEBI" id="CHEBI:29999"/>
        <dbReference type="ChEBI" id="CHEBI:30616"/>
        <dbReference type="ChEBI" id="CHEBI:83421"/>
        <dbReference type="ChEBI" id="CHEBI:456216"/>
        <dbReference type="EC" id="2.7.11.1"/>
    </reaction>
</comment>
<dbReference type="CDD" id="cd14066">
    <property type="entry name" value="STKc_IRAK"/>
    <property type="match status" value="1"/>
</dbReference>
<dbReference type="Pfam" id="PF13855">
    <property type="entry name" value="LRR_8"/>
    <property type="match status" value="1"/>
</dbReference>
<keyword evidence="15" id="KW-0418">Kinase</keyword>
<evidence type="ECO:0000313" key="26">
    <source>
        <dbReference type="Proteomes" id="UP000515121"/>
    </source>
</evidence>
<dbReference type="Pfam" id="PF07714">
    <property type="entry name" value="PK_Tyr_Ser-Thr"/>
    <property type="match status" value="1"/>
</dbReference>
<proteinExistence type="inferred from homology"/>
<dbReference type="InterPro" id="IPR032675">
    <property type="entry name" value="LRR_dom_sf"/>
</dbReference>
<protein>
    <recommendedName>
        <fullName evidence="5">non-specific serine/threonine protein kinase</fullName>
        <ecNumber evidence="5">2.7.11.1</ecNumber>
    </recommendedName>
</protein>
<dbReference type="InterPro" id="IPR001611">
    <property type="entry name" value="Leu-rich_rpt"/>
</dbReference>
<evidence type="ECO:0000256" key="23">
    <source>
        <dbReference type="SAM" id="Phobius"/>
    </source>
</evidence>
<keyword evidence="7" id="KW-0723">Serine/threonine-protein kinase</keyword>
<dbReference type="EC" id="2.7.11.1" evidence="5"/>
<sequence>MAFIRLYFLLLLRHLVSVSGNLDKAYHNHHHHLHHSLLKDKAALLSFKKSILVDPKSTLANWEEAAPVCNFTGVTCDERPQHVAHIDLSSSGLVGKISPFLSNLTALRLLNLYENHFFGTIPPELSSLGHLHTLVLNKNNLNGLVPDSFSLLTNLTVFAVMENNLTSPLPPSFFSNCTHLEVIDISFNLFSGQIPEDIGNCPSLWSLNLYNNQFTGQLPASLTNTTLYNLDVEYNLLSGEIPSDIVWKLPTLLYLHLSYNNMTSHDNNTNLYPFFAALGNCTVLRELELAGMGLGGRLPSFIGHPSLQRLELQENHIFGSIPPEIGNLSNITMLNLTSNFLNGTIPEEVSLLLMLEQLFLSHNIFSIKIPVALGKLPHLGLIDLSNNKFSGEIPATLGDLVALRSLFLNNNLLSGTIPPKLLKCKNLNMLDLSYNKLTGRIPPEIADLREIRRFINLSHNLLEGPLPIELSKLENVEEIDLSSNNLSGNVFPQISSCVAVMVINLSHNSLEGQLPDSVGDLRNLQSFDVSSNNIAGKIPMSLSKINLTFLNLSFNNFEGMIPSGGIFNSATNMSFLGNPHLCGAASSRPICPQKKHWFRSRMLIIFIIVIVVSVLLSAVCCVIGIRCVKLMVSSRKTGRSRKPATPKIMHNFPRITYKELSDATGGFDNQNLIGTGATVYRGVLQDGTSVAIKVLHLQSGNSIKSFNRECQVLKRIRHRNLIRIITACSLPDFKALVLPFMENGSLDSQLYPYSDSGLGSGSSDLSLLQRVSICSDIAEGMAYLHHHSPVRVIHCDLKPSNVLLNDDMTAFVSDFGIARLVMTVGAGNGGGVIENMGNSTANMLTGSIGYIAPEYGFGSNTSIKGDVYSFGIVVLEMVTRKRPTNEMFVGGLSLHRWVKSHYHGRLEKVVDSSLIRASRDQSPEVKRMWEVAIGELIELGILCTQETPSARPSMLDVADDLDRLKRYLSGDTTATFASSLGICSSTLVDD</sequence>
<keyword evidence="13" id="KW-0677">Repeat</keyword>
<dbReference type="GO" id="GO:0004674">
    <property type="term" value="F:protein serine/threonine kinase activity"/>
    <property type="evidence" value="ECO:0007669"/>
    <property type="project" value="UniProtKB-KW"/>
</dbReference>
<dbReference type="KEGG" id="dzi:111280636"/>
<evidence type="ECO:0000256" key="13">
    <source>
        <dbReference type="ARBA" id="ARBA00022737"/>
    </source>
</evidence>
<dbReference type="InterPro" id="IPR003591">
    <property type="entry name" value="Leu-rich_rpt_typical-subtyp"/>
</dbReference>
<keyword evidence="10" id="KW-0808">Transferase</keyword>
<evidence type="ECO:0000256" key="9">
    <source>
        <dbReference type="ARBA" id="ARBA00022614"/>
    </source>
</evidence>
<dbReference type="Pfam" id="PF08263">
    <property type="entry name" value="LRRNT_2"/>
    <property type="match status" value="1"/>
</dbReference>
<dbReference type="InterPro" id="IPR011009">
    <property type="entry name" value="Kinase-like_dom_sf"/>
</dbReference>
<evidence type="ECO:0000256" key="6">
    <source>
        <dbReference type="ARBA" id="ARBA00022475"/>
    </source>
</evidence>
<dbReference type="OrthoDB" id="4062651at2759"/>
<name>A0A6P5X5U4_DURZI</name>
<dbReference type="RefSeq" id="XP_022723795.1">
    <property type="nucleotide sequence ID" value="XM_022868060.1"/>
</dbReference>
<evidence type="ECO:0000256" key="19">
    <source>
        <dbReference type="ARBA" id="ARBA00023170"/>
    </source>
</evidence>
<dbReference type="FunFam" id="3.80.10.10:FF:000041">
    <property type="entry name" value="LRR receptor-like serine/threonine-protein kinase ERECTA"/>
    <property type="match status" value="1"/>
</dbReference>
<dbReference type="InterPro" id="IPR013210">
    <property type="entry name" value="LRR_N_plant-typ"/>
</dbReference>
<dbReference type="Gene3D" id="1.10.510.10">
    <property type="entry name" value="Transferase(Phosphotransferase) domain 1"/>
    <property type="match status" value="1"/>
</dbReference>
<comment type="similarity">
    <text evidence="3">Belongs to the protein kinase superfamily. Ser/Thr protein kinase family.</text>
</comment>
<keyword evidence="6" id="KW-1003">Cell membrane</keyword>
<evidence type="ECO:0000256" key="1">
    <source>
        <dbReference type="ARBA" id="ARBA00004162"/>
    </source>
</evidence>
<keyword evidence="11 23" id="KW-0812">Transmembrane</keyword>
<evidence type="ECO:0000313" key="27">
    <source>
        <dbReference type="RefSeq" id="XP_022723795.1"/>
    </source>
</evidence>
<feature type="domain" description="Protein kinase" evidence="25">
    <location>
        <begin position="667"/>
        <end position="968"/>
    </location>
</feature>
<keyword evidence="26" id="KW-1185">Reference proteome</keyword>
<feature type="chain" id="PRO_5028379606" description="non-specific serine/threonine protein kinase" evidence="24">
    <location>
        <begin position="21"/>
        <end position="990"/>
    </location>
</feature>
<dbReference type="FunFam" id="1.10.510.10:FF:000358">
    <property type="entry name" value="Putative leucine-rich repeat receptor-like serine/threonine-protein kinase"/>
    <property type="match status" value="1"/>
</dbReference>
<gene>
    <name evidence="27" type="primary">LOC111280636</name>
</gene>
<evidence type="ECO:0000256" key="16">
    <source>
        <dbReference type="ARBA" id="ARBA00022840"/>
    </source>
</evidence>
<keyword evidence="12 24" id="KW-0732">Signal</keyword>
<dbReference type="FunFam" id="3.30.200.20:FF:000543">
    <property type="entry name" value="Putative leucine-rich repeat receptor-like serine/threonine-protein kinase"/>
    <property type="match status" value="1"/>
</dbReference>
<keyword evidence="20" id="KW-0325">Glycoprotein</keyword>
<evidence type="ECO:0000256" key="8">
    <source>
        <dbReference type="ARBA" id="ARBA00022553"/>
    </source>
</evidence>
<evidence type="ECO:0000256" key="14">
    <source>
        <dbReference type="ARBA" id="ARBA00022741"/>
    </source>
</evidence>
<comment type="subcellular location">
    <subcellularLocation>
        <location evidence="1">Cell membrane</location>
        <topology evidence="1">Single-pass membrane protein</topology>
    </subcellularLocation>
    <subcellularLocation>
        <location evidence="2">Membrane</location>
        <topology evidence="2">Single-pass type I membrane protein</topology>
    </subcellularLocation>
</comment>
<dbReference type="AlphaFoldDB" id="A0A6P5X5U4"/>
<dbReference type="InterPro" id="IPR000719">
    <property type="entry name" value="Prot_kinase_dom"/>
</dbReference>
<keyword evidence="19" id="KW-0675">Receptor</keyword>
<dbReference type="FunFam" id="3.80.10.10:FF:000095">
    <property type="entry name" value="LRR receptor-like serine/threonine-protein kinase GSO1"/>
    <property type="match status" value="2"/>
</dbReference>
<feature type="signal peptide" evidence="24">
    <location>
        <begin position="1"/>
        <end position="20"/>
    </location>
</feature>